<protein>
    <submittedName>
        <fullName evidence="1">Uncharacterized protein</fullName>
    </submittedName>
</protein>
<reference evidence="1" key="1">
    <citation type="submission" date="2022-08" db="EMBL/GenBank/DDBJ databases">
        <authorList>
            <consortium name="DOE Joint Genome Institute"/>
            <person name="Min B."/>
            <person name="Riley R."/>
            <person name="Sierra-Patev S."/>
            <person name="Naranjo-Ortiz M."/>
            <person name="Looney B."/>
            <person name="Konkel Z."/>
            <person name="Slot J.C."/>
            <person name="Sakamoto Y."/>
            <person name="Steenwyk J.L."/>
            <person name="Rokas A."/>
            <person name="Carro J."/>
            <person name="Camarero S."/>
            <person name="Ferreira P."/>
            <person name="Molpeceres G."/>
            <person name="Ruiz-Duenas F.J."/>
            <person name="Serrano A."/>
            <person name="Henrissat B."/>
            <person name="Drula E."/>
            <person name="Hughes K.W."/>
            <person name="Mata J.L."/>
            <person name="Ishikawa N.K."/>
            <person name="Vargas-Isla R."/>
            <person name="Ushijima S."/>
            <person name="Smith C.A."/>
            <person name="Ahrendt S."/>
            <person name="Andreopoulos W."/>
            <person name="He G."/>
            <person name="Labutti K."/>
            <person name="Lipzen A."/>
            <person name="Ng V."/>
            <person name="Sandor L."/>
            <person name="Barry K."/>
            <person name="Martinez A.T."/>
            <person name="Xiao Y."/>
            <person name="Gibbons J.G."/>
            <person name="Terashima K."/>
            <person name="Hibbett D.S."/>
            <person name="Grigoriev I.V."/>
        </authorList>
    </citation>
    <scope>NUCLEOTIDE SEQUENCE</scope>
    <source>
        <strain evidence="1">Sp2 HRB7682 ss15</strain>
    </source>
</reference>
<dbReference type="AlphaFoldDB" id="A0A9W9DYE1"/>
<evidence type="ECO:0000313" key="1">
    <source>
        <dbReference type="EMBL" id="KAJ4491592.1"/>
    </source>
</evidence>
<dbReference type="Proteomes" id="UP001150238">
    <property type="component" value="Unassembled WGS sequence"/>
</dbReference>
<organism evidence="1 2">
    <name type="scientific">Lentinula lateritia</name>
    <dbReference type="NCBI Taxonomy" id="40482"/>
    <lineage>
        <taxon>Eukaryota</taxon>
        <taxon>Fungi</taxon>
        <taxon>Dikarya</taxon>
        <taxon>Basidiomycota</taxon>
        <taxon>Agaricomycotina</taxon>
        <taxon>Agaricomycetes</taxon>
        <taxon>Agaricomycetidae</taxon>
        <taxon>Agaricales</taxon>
        <taxon>Marasmiineae</taxon>
        <taxon>Omphalotaceae</taxon>
        <taxon>Lentinula</taxon>
    </lineage>
</organism>
<comment type="caution">
    <text evidence="1">The sequence shown here is derived from an EMBL/GenBank/DDBJ whole genome shotgun (WGS) entry which is preliminary data.</text>
</comment>
<name>A0A9W9DYE1_9AGAR</name>
<gene>
    <name evidence="1" type="ORF">C8J55DRAFT_557156</name>
</gene>
<accession>A0A9W9DYE1</accession>
<dbReference type="EMBL" id="JANVFS010000006">
    <property type="protein sequence ID" value="KAJ4491592.1"/>
    <property type="molecule type" value="Genomic_DNA"/>
</dbReference>
<evidence type="ECO:0000313" key="2">
    <source>
        <dbReference type="Proteomes" id="UP001150238"/>
    </source>
</evidence>
<proteinExistence type="predicted"/>
<reference evidence="1" key="2">
    <citation type="journal article" date="2023" name="Proc. Natl. Acad. Sci. U.S.A.">
        <title>A global phylogenomic analysis of the shiitake genus Lentinula.</title>
        <authorList>
            <person name="Sierra-Patev S."/>
            <person name="Min B."/>
            <person name="Naranjo-Ortiz M."/>
            <person name="Looney B."/>
            <person name="Konkel Z."/>
            <person name="Slot J.C."/>
            <person name="Sakamoto Y."/>
            <person name="Steenwyk J.L."/>
            <person name="Rokas A."/>
            <person name="Carro J."/>
            <person name="Camarero S."/>
            <person name="Ferreira P."/>
            <person name="Molpeceres G."/>
            <person name="Ruiz-Duenas F.J."/>
            <person name="Serrano A."/>
            <person name="Henrissat B."/>
            <person name="Drula E."/>
            <person name="Hughes K.W."/>
            <person name="Mata J.L."/>
            <person name="Ishikawa N.K."/>
            <person name="Vargas-Isla R."/>
            <person name="Ushijima S."/>
            <person name="Smith C.A."/>
            <person name="Donoghue J."/>
            <person name="Ahrendt S."/>
            <person name="Andreopoulos W."/>
            <person name="He G."/>
            <person name="LaButti K."/>
            <person name="Lipzen A."/>
            <person name="Ng V."/>
            <person name="Riley R."/>
            <person name="Sandor L."/>
            <person name="Barry K."/>
            <person name="Martinez A.T."/>
            <person name="Xiao Y."/>
            <person name="Gibbons J.G."/>
            <person name="Terashima K."/>
            <person name="Grigoriev I.V."/>
            <person name="Hibbett D."/>
        </authorList>
    </citation>
    <scope>NUCLEOTIDE SEQUENCE</scope>
    <source>
        <strain evidence="1">Sp2 HRB7682 ss15</strain>
    </source>
</reference>
<sequence length="474" mass="53532">MSVTRNEDILCIRREICKLIKAQKLKAQVEGLLLGNGCDDPILVHIPLDSGISSFSSVDDLYIKPFIVPEEPTGIYAQDIRRRYVNRFPFDCPSLLCHAFTFFYCDQMGPFAHNRVLQKRLLIEEPEEPTFTIPWRGNILVVKHGRTDSGANLGVVDINMHDFVLVLPMIQWLCSKDMECPGTTSPNAEIYRLPLSLYNLLPHEKYMCSRDKAFNSPYVRDLILSQCGPVTVFAYGSCNRSARMQVQMFFSSRVRKVLSRFLPKAQHSKFMDALEDYSCFIVGSVATAVVYPRAVFIPTDLNIIAPLGSFCRMKSVLMKLSLAIGTQNAIKYHHRAWANDFVTLTTSQGLHVTITESMSKSILPLMISGDTSVECVTLGSHTMLSLYPSTFEHGISVPLRGSYVIPRPVITKVSSRFTYHQDGSRLNTKCKEECPTLWRKSRGGRHFRGFFWGGFCGAALSSKLYPDFEVQYVP</sequence>